<dbReference type="Proteomes" id="UP000028709">
    <property type="component" value="Unassembled WGS sequence"/>
</dbReference>
<dbReference type="RefSeq" id="WP_034687272.1">
    <property type="nucleotide sequence ID" value="NZ_CP023049.2"/>
</dbReference>
<organism evidence="1 2">
    <name type="scientific">Chryseobacterium piperi</name>
    <dbReference type="NCBI Taxonomy" id="558152"/>
    <lineage>
        <taxon>Bacteria</taxon>
        <taxon>Pseudomonadati</taxon>
        <taxon>Bacteroidota</taxon>
        <taxon>Flavobacteriia</taxon>
        <taxon>Flavobacteriales</taxon>
        <taxon>Weeksellaceae</taxon>
        <taxon>Chryseobacterium group</taxon>
        <taxon>Chryseobacterium</taxon>
    </lineage>
</organism>
<sequence length="73" mass="8534">MKTKEINIGDKIFHKSNSTIVWVVERITDDEVSCSTVIKETLEQKKETFTITSIEKCSEPTFYVSKRTNNNRY</sequence>
<dbReference type="KEGG" id="cpip:CJF12_17995"/>
<evidence type="ECO:0000313" key="1">
    <source>
        <dbReference type="EMBL" id="KFF17233.1"/>
    </source>
</evidence>
<proteinExistence type="predicted"/>
<protein>
    <recommendedName>
        <fullName evidence="3">DUF2158 domain-containing protein</fullName>
    </recommendedName>
</protein>
<keyword evidence="2" id="KW-1185">Reference proteome</keyword>
<dbReference type="AlphaFoldDB" id="A0A086AKL9"/>
<dbReference type="EMBL" id="JPRJ01000046">
    <property type="protein sequence ID" value="KFF17233.1"/>
    <property type="molecule type" value="Genomic_DNA"/>
</dbReference>
<reference evidence="1 2" key="1">
    <citation type="submission" date="2014-07" db="EMBL/GenBank/DDBJ databases">
        <title>Genome of Chryseobacterium piperi CTM.</title>
        <authorList>
            <person name="Pipes S.E."/>
            <person name="Stropko S.J."/>
            <person name="Newman J.D."/>
        </authorList>
    </citation>
    <scope>NUCLEOTIDE SEQUENCE [LARGE SCALE GENOMIC DNA]</scope>
    <source>
        <strain evidence="1 2">CTM</strain>
    </source>
</reference>
<dbReference type="STRING" id="558152.IQ37_17265"/>
<accession>A0A086AKL9</accession>
<gene>
    <name evidence="1" type="ORF">IQ37_17265</name>
</gene>
<dbReference type="eggNOG" id="ENOG502ZD5B">
    <property type="taxonomic scope" value="Bacteria"/>
</dbReference>
<dbReference type="OrthoDB" id="1495628at2"/>
<comment type="caution">
    <text evidence="1">The sequence shown here is derived from an EMBL/GenBank/DDBJ whole genome shotgun (WGS) entry which is preliminary data.</text>
</comment>
<name>A0A086AKL9_9FLAO</name>
<evidence type="ECO:0008006" key="3">
    <source>
        <dbReference type="Google" id="ProtNLM"/>
    </source>
</evidence>
<evidence type="ECO:0000313" key="2">
    <source>
        <dbReference type="Proteomes" id="UP000028709"/>
    </source>
</evidence>